<dbReference type="AlphaFoldDB" id="B3PJ82"/>
<dbReference type="HOGENOM" id="CLU_009270_0_0_6"/>
<feature type="domain" description="UvrD-like helicase C-terminal" evidence="17">
    <location>
        <begin position="516"/>
        <end position="807"/>
    </location>
</feature>
<dbReference type="Gene3D" id="3.90.320.10">
    <property type="match status" value="1"/>
</dbReference>
<evidence type="ECO:0000256" key="4">
    <source>
        <dbReference type="ARBA" id="ARBA00022801"/>
    </source>
</evidence>
<dbReference type="eggNOG" id="COG1074">
    <property type="taxonomic scope" value="Bacteria"/>
</dbReference>
<dbReference type="PROSITE" id="PS51198">
    <property type="entry name" value="UVRD_HELICASE_ATP_BIND"/>
    <property type="match status" value="1"/>
</dbReference>
<sequence>MTDTITSMPTVTTPPDQDIRLAAIDPERSFAVSAPAGSGKTGLLTQRVLQLLAHCEQPEEILAITFTRKAAGEMQDRILHALWQAQDEPEPNDPHARRTWRLAQAALKRDSEFGWQLLHSPQRLRITTIDSLCRAITQQLPLASGLGAQPDTLEQPEQAYRLAVRELFKQLDKESPLREHLARLLRHLDNNLQTVEDLLANLLAKREQWLHPLLMARHQQARPYFEQVLQDLISEHLRLLRRALSYHASDLCALADRAATNLQDEGERKNRIHELLGITHLPPTEPEALPHWLALVDLLLTNGGTYRARLTKSEGFPTGKAGAELKEQFAGFIAVLREQNPDLETLLADTRLLPPVAYAPEQWALLESLTQLLPQLAAELMLVFKQLAATDYSAISQAALLALGDEDEPTDLALKLDYRIRHILVDEFQDTASPQLELLRKLTQGWQTGDGRTLFIVGDGMQSCYGFRNANVGLFLDARQQGIGNVALEAVDLCVNFRSQAGVVDWVNQVFAKAFPAQDDIARGAVHYSPSTAFKPLLANPAVQLHIAAYTSGDDEDDLQTGNTAGSIQQARQREAAQVVALVRQAKAENPQGSIAILVRTRTHLREILPALTTAGLNYQATEIDRLATRMAILDLRTLTRALLDPSDRISWLALLRAPWCGLTLNDMHALANTRLPESHTDNANDWPLLWPQILHHQQITSISADGHTRLEKLRQVLANAWENRLRKPLRQWIEGVWLALGGPACLVDANECDNVQSYLTLLDKHENAGRILDWQAFNQALQQLFAAPKADADPLLQVMTIHKSKGLEFDTVIIPGLERANRGDEKSLLLWQERINRQGERQLLLGSFAPIGKDKDPLYSFMRSEADKQQQFEATRLLYVGCTRAIKRLYLLGCAKQTEDGLQLSGKRSLLACIWPQVQDQCHLIEQEHQQQNLRTHPLPLLRLPSQWQAPPMDYTSPLASYRGRDFRSDPIANPRNLPELENRRNRLARHTGILIHRALQDWVERRLLPGGEDIHAYCACLYPLWNSSLHQRGWARDEIDQSLEKITRALSTTLNDPHGQWLLNPDHLDSQCELALVEHDTQGVREHIIDRTFIDGGERWILDYKSSEPEGGESVAAFVARERELYQGQLARYRELMANLESIPTRTALYFACLGRLEELS</sequence>
<evidence type="ECO:0000259" key="17">
    <source>
        <dbReference type="PROSITE" id="PS51217"/>
    </source>
</evidence>
<evidence type="ECO:0000256" key="14">
    <source>
        <dbReference type="ARBA" id="ARBA00048988"/>
    </source>
</evidence>
<evidence type="ECO:0000256" key="9">
    <source>
        <dbReference type="ARBA" id="ARBA00023204"/>
    </source>
</evidence>
<keyword evidence="7 15" id="KW-0067">ATP-binding</keyword>
<dbReference type="PANTHER" id="PTHR11070:SF2">
    <property type="entry name" value="ATP-DEPENDENT DNA HELICASE SRS2"/>
    <property type="match status" value="1"/>
</dbReference>
<dbReference type="Pfam" id="PF00580">
    <property type="entry name" value="UvrD-helicase"/>
    <property type="match status" value="1"/>
</dbReference>
<comment type="catalytic activity">
    <reaction evidence="11">
        <text>Couples ATP hydrolysis with the unwinding of duplex DNA by translocating in the 3'-5' direction.</text>
        <dbReference type="EC" id="5.6.2.4"/>
    </reaction>
</comment>
<dbReference type="EC" id="5.6.2.4" evidence="12"/>
<accession>B3PJ82</accession>
<dbReference type="Pfam" id="PF13361">
    <property type="entry name" value="UvrD_C"/>
    <property type="match status" value="1"/>
</dbReference>
<dbReference type="Pfam" id="PF12705">
    <property type="entry name" value="PDDEXK_1"/>
    <property type="match status" value="1"/>
</dbReference>
<keyword evidence="1" id="KW-0540">Nuclease</keyword>
<evidence type="ECO:0000256" key="6">
    <source>
        <dbReference type="ARBA" id="ARBA00022839"/>
    </source>
</evidence>
<keyword evidence="2 15" id="KW-0547">Nucleotide-binding</keyword>
<evidence type="ECO:0000256" key="15">
    <source>
        <dbReference type="PROSITE-ProRule" id="PRU00560"/>
    </source>
</evidence>
<dbReference type="KEGG" id="cja:CJA_2194"/>
<keyword evidence="4 15" id="KW-0378">Hydrolase</keyword>
<dbReference type="Gene3D" id="3.40.50.300">
    <property type="entry name" value="P-loop containing nucleotide triphosphate hydrolases"/>
    <property type="match status" value="4"/>
</dbReference>
<evidence type="ECO:0000256" key="11">
    <source>
        <dbReference type="ARBA" id="ARBA00034617"/>
    </source>
</evidence>
<dbReference type="GO" id="GO:0043138">
    <property type="term" value="F:3'-5' DNA helicase activity"/>
    <property type="evidence" value="ECO:0007669"/>
    <property type="project" value="UniProtKB-EC"/>
</dbReference>
<dbReference type="GO" id="GO:0005524">
    <property type="term" value="F:ATP binding"/>
    <property type="evidence" value="ECO:0007669"/>
    <property type="project" value="UniProtKB-UniRule"/>
</dbReference>
<keyword evidence="8" id="KW-0238">DNA-binding</keyword>
<dbReference type="STRING" id="498211.CJA_2194"/>
<evidence type="ECO:0000256" key="3">
    <source>
        <dbReference type="ARBA" id="ARBA00022763"/>
    </source>
</evidence>
<evidence type="ECO:0000256" key="12">
    <source>
        <dbReference type="ARBA" id="ARBA00034808"/>
    </source>
</evidence>
<dbReference type="GO" id="GO:0004527">
    <property type="term" value="F:exonuclease activity"/>
    <property type="evidence" value="ECO:0007669"/>
    <property type="project" value="UniProtKB-KW"/>
</dbReference>
<dbReference type="InterPro" id="IPR011335">
    <property type="entry name" value="Restrct_endonuc-II-like"/>
</dbReference>
<dbReference type="PROSITE" id="PS51217">
    <property type="entry name" value="UVRD_HELICASE_CTER"/>
    <property type="match status" value="1"/>
</dbReference>
<dbReference type="InterPro" id="IPR038726">
    <property type="entry name" value="PDDEXK_AddAB-type"/>
</dbReference>
<gene>
    <name evidence="18" type="ordered locus">CJA_2194</name>
</gene>
<keyword evidence="9" id="KW-0234">DNA repair</keyword>
<dbReference type="GO" id="GO:0003677">
    <property type="term" value="F:DNA binding"/>
    <property type="evidence" value="ECO:0007669"/>
    <property type="project" value="UniProtKB-KW"/>
</dbReference>
<evidence type="ECO:0000256" key="1">
    <source>
        <dbReference type="ARBA" id="ARBA00022722"/>
    </source>
</evidence>
<dbReference type="OrthoDB" id="9810135at2"/>
<name>B3PJ82_CELJU</name>
<dbReference type="Gene3D" id="1.10.486.10">
    <property type="entry name" value="PCRA, domain 4"/>
    <property type="match status" value="1"/>
</dbReference>
<dbReference type="SUPFAM" id="SSF52980">
    <property type="entry name" value="Restriction endonuclease-like"/>
    <property type="match status" value="1"/>
</dbReference>
<organism evidence="18 19">
    <name type="scientific">Cellvibrio japonicus (strain Ueda107)</name>
    <name type="common">Pseudomonas fluorescens subsp. cellulosa</name>
    <dbReference type="NCBI Taxonomy" id="498211"/>
    <lineage>
        <taxon>Bacteria</taxon>
        <taxon>Pseudomonadati</taxon>
        <taxon>Pseudomonadota</taxon>
        <taxon>Gammaproteobacteria</taxon>
        <taxon>Cellvibrionales</taxon>
        <taxon>Cellvibrionaceae</taxon>
        <taxon>Cellvibrio</taxon>
    </lineage>
</organism>
<feature type="domain" description="UvrD-like helicase ATP-binding" evidence="16">
    <location>
        <begin position="13"/>
        <end position="500"/>
    </location>
</feature>
<keyword evidence="5 15" id="KW-0347">Helicase</keyword>
<dbReference type="GO" id="GO:0000725">
    <property type="term" value="P:recombinational repair"/>
    <property type="evidence" value="ECO:0007669"/>
    <property type="project" value="TreeGrafter"/>
</dbReference>
<evidence type="ECO:0000313" key="19">
    <source>
        <dbReference type="Proteomes" id="UP000001036"/>
    </source>
</evidence>
<proteinExistence type="predicted"/>
<evidence type="ECO:0000259" key="16">
    <source>
        <dbReference type="PROSITE" id="PS51198"/>
    </source>
</evidence>
<evidence type="ECO:0000256" key="7">
    <source>
        <dbReference type="ARBA" id="ARBA00022840"/>
    </source>
</evidence>
<dbReference type="PANTHER" id="PTHR11070">
    <property type="entry name" value="UVRD / RECB / PCRA DNA HELICASE FAMILY MEMBER"/>
    <property type="match status" value="1"/>
</dbReference>
<evidence type="ECO:0000256" key="13">
    <source>
        <dbReference type="ARBA" id="ARBA00034923"/>
    </source>
</evidence>
<evidence type="ECO:0000256" key="5">
    <source>
        <dbReference type="ARBA" id="ARBA00022806"/>
    </source>
</evidence>
<reference evidence="18 19" key="1">
    <citation type="journal article" date="2008" name="J. Bacteriol.">
        <title>Insights into plant cell wall degradation from the genome sequence of the soil bacterium Cellvibrio japonicus.</title>
        <authorList>
            <person name="Deboy R.T."/>
            <person name="Mongodin E.F."/>
            <person name="Fouts D.E."/>
            <person name="Tailford L.E."/>
            <person name="Khouri H."/>
            <person name="Emerson J.B."/>
            <person name="Mohamoud Y."/>
            <person name="Watkins K."/>
            <person name="Henrissat B."/>
            <person name="Gilbert H.J."/>
            <person name="Nelson K.E."/>
        </authorList>
    </citation>
    <scope>NUCLEOTIDE SEQUENCE [LARGE SCALE GENOMIC DNA]</scope>
    <source>
        <strain evidence="18 19">Ueda107</strain>
    </source>
</reference>
<evidence type="ECO:0000256" key="10">
    <source>
        <dbReference type="ARBA" id="ARBA00023235"/>
    </source>
</evidence>
<dbReference type="InterPro" id="IPR014016">
    <property type="entry name" value="UvrD-like_ATP-bd"/>
</dbReference>
<dbReference type="InterPro" id="IPR027417">
    <property type="entry name" value="P-loop_NTPase"/>
</dbReference>
<evidence type="ECO:0000256" key="2">
    <source>
        <dbReference type="ARBA" id="ARBA00022741"/>
    </source>
</evidence>
<dbReference type="InterPro" id="IPR014017">
    <property type="entry name" value="DNA_helicase_UvrD-like_C"/>
</dbReference>
<dbReference type="InterPro" id="IPR011604">
    <property type="entry name" value="PDDEXK-like_dom_sf"/>
</dbReference>
<keyword evidence="10" id="KW-0413">Isomerase</keyword>
<comment type="catalytic activity">
    <reaction evidence="14">
        <text>ATP + H2O = ADP + phosphate + H(+)</text>
        <dbReference type="Rhea" id="RHEA:13065"/>
        <dbReference type="ChEBI" id="CHEBI:15377"/>
        <dbReference type="ChEBI" id="CHEBI:15378"/>
        <dbReference type="ChEBI" id="CHEBI:30616"/>
        <dbReference type="ChEBI" id="CHEBI:43474"/>
        <dbReference type="ChEBI" id="CHEBI:456216"/>
        <dbReference type="EC" id="5.6.2.4"/>
    </reaction>
</comment>
<protein>
    <recommendedName>
        <fullName evidence="12">DNA 3'-5' helicase</fullName>
        <ecNumber evidence="12">5.6.2.4</ecNumber>
    </recommendedName>
    <alternativeName>
        <fullName evidence="13">DNA 3'-5' helicase II</fullName>
    </alternativeName>
</protein>
<keyword evidence="3" id="KW-0227">DNA damage</keyword>
<dbReference type="GO" id="GO:0033202">
    <property type="term" value="C:DNA helicase complex"/>
    <property type="evidence" value="ECO:0007669"/>
    <property type="project" value="TreeGrafter"/>
</dbReference>
<dbReference type="EMBL" id="CP000934">
    <property type="protein sequence ID" value="ACE84645.1"/>
    <property type="molecule type" value="Genomic_DNA"/>
</dbReference>
<keyword evidence="19" id="KW-1185">Reference proteome</keyword>
<evidence type="ECO:0000256" key="8">
    <source>
        <dbReference type="ARBA" id="ARBA00023125"/>
    </source>
</evidence>
<dbReference type="GO" id="GO:0005829">
    <property type="term" value="C:cytosol"/>
    <property type="evidence" value="ECO:0007669"/>
    <property type="project" value="TreeGrafter"/>
</dbReference>
<feature type="binding site" evidence="15">
    <location>
        <begin position="34"/>
        <end position="41"/>
    </location>
    <ligand>
        <name>ATP</name>
        <dbReference type="ChEBI" id="CHEBI:30616"/>
    </ligand>
</feature>
<dbReference type="InterPro" id="IPR000212">
    <property type="entry name" value="DNA_helicase_UvrD/REP"/>
</dbReference>
<dbReference type="SUPFAM" id="SSF52540">
    <property type="entry name" value="P-loop containing nucleoside triphosphate hydrolases"/>
    <property type="match status" value="1"/>
</dbReference>
<evidence type="ECO:0000313" key="18">
    <source>
        <dbReference type="EMBL" id="ACE84645.1"/>
    </source>
</evidence>
<keyword evidence="6" id="KW-0269">Exonuclease</keyword>
<dbReference type="RefSeq" id="WP_012487794.1">
    <property type="nucleotide sequence ID" value="NC_010995.1"/>
</dbReference>
<dbReference type="Proteomes" id="UP000001036">
    <property type="component" value="Chromosome"/>
</dbReference>